<feature type="region of interest" description="Disordered" evidence="1">
    <location>
        <begin position="75"/>
        <end position="185"/>
    </location>
</feature>
<dbReference type="Proteomes" id="UP001144280">
    <property type="component" value="Unassembled WGS sequence"/>
</dbReference>
<organism evidence="3 4">
    <name type="scientific">Phytohabitans aurantiacus</name>
    <dbReference type="NCBI Taxonomy" id="3016789"/>
    <lineage>
        <taxon>Bacteria</taxon>
        <taxon>Bacillati</taxon>
        <taxon>Actinomycetota</taxon>
        <taxon>Actinomycetes</taxon>
        <taxon>Micromonosporales</taxon>
        <taxon>Micromonosporaceae</taxon>
    </lineage>
</organism>
<accession>A0ABQ5R4U0</accession>
<reference evidence="3" key="1">
    <citation type="submission" date="2022-12" db="EMBL/GenBank/DDBJ databases">
        <title>New Phytohabitans aurantiacus sp. RD004123 nov., an actinomycete isolated from soil.</title>
        <authorList>
            <person name="Triningsih D.W."/>
            <person name="Harunari E."/>
            <person name="Igarashi Y."/>
        </authorList>
    </citation>
    <scope>NUCLEOTIDE SEQUENCE</scope>
    <source>
        <strain evidence="3">RD004123</strain>
    </source>
</reference>
<protein>
    <submittedName>
        <fullName evidence="3">Uncharacterized protein</fullName>
    </submittedName>
</protein>
<sequence length="185" mass="18949">MAGAWRSLQYDMARRPESASADVTTDVLYPEYEATERPRRKLLAATTFGALSLAGAAGTYFAVVTGLGALPADEPAGQPHALPAVAPSSSETELPQQPAARPGTPPATAQVGTTTVTPRKPSPRPVRPGPGGVARPVPSPTCACVTPPVPRPTSPPPVVTSPDPSPTPTTPQQTESPNPDPTPTP</sequence>
<dbReference type="EMBL" id="BSDI01000043">
    <property type="protein sequence ID" value="GLI01378.1"/>
    <property type="molecule type" value="Genomic_DNA"/>
</dbReference>
<keyword evidence="2" id="KW-0812">Transmembrane</keyword>
<dbReference type="PRINTS" id="PR01217">
    <property type="entry name" value="PRICHEXTENSN"/>
</dbReference>
<comment type="caution">
    <text evidence="3">The sequence shown here is derived from an EMBL/GenBank/DDBJ whole genome shotgun (WGS) entry which is preliminary data.</text>
</comment>
<feature type="compositionally biased region" description="Pro residues" evidence="1">
    <location>
        <begin position="147"/>
        <end position="169"/>
    </location>
</feature>
<evidence type="ECO:0000313" key="4">
    <source>
        <dbReference type="Proteomes" id="UP001144280"/>
    </source>
</evidence>
<gene>
    <name evidence="3" type="ORF">Pa4123_66540</name>
</gene>
<evidence type="ECO:0000256" key="1">
    <source>
        <dbReference type="SAM" id="MobiDB-lite"/>
    </source>
</evidence>
<evidence type="ECO:0000256" key="2">
    <source>
        <dbReference type="SAM" id="Phobius"/>
    </source>
</evidence>
<keyword evidence="2" id="KW-0472">Membrane</keyword>
<keyword evidence="4" id="KW-1185">Reference proteome</keyword>
<proteinExistence type="predicted"/>
<evidence type="ECO:0000313" key="3">
    <source>
        <dbReference type="EMBL" id="GLI01378.1"/>
    </source>
</evidence>
<name>A0ABQ5R4U0_9ACTN</name>
<feature type="transmembrane region" description="Helical" evidence="2">
    <location>
        <begin position="42"/>
        <end position="63"/>
    </location>
</feature>
<keyword evidence="2" id="KW-1133">Transmembrane helix</keyword>
<feature type="compositionally biased region" description="Low complexity" evidence="1">
    <location>
        <begin position="95"/>
        <end position="119"/>
    </location>
</feature>